<evidence type="ECO:0000256" key="5">
    <source>
        <dbReference type="ARBA" id="ARBA00023180"/>
    </source>
</evidence>
<dbReference type="SUPFAM" id="SSF53474">
    <property type="entry name" value="alpha/beta-Hydrolases"/>
    <property type="match status" value="1"/>
</dbReference>
<evidence type="ECO:0000256" key="2">
    <source>
        <dbReference type="ARBA" id="ARBA00022645"/>
    </source>
</evidence>
<keyword evidence="2 6" id="KW-0121">Carboxypeptidase</keyword>
<comment type="similarity">
    <text evidence="1 6">Belongs to the peptidase S10 family.</text>
</comment>
<evidence type="ECO:0000256" key="1">
    <source>
        <dbReference type="ARBA" id="ARBA00009431"/>
    </source>
</evidence>
<evidence type="ECO:0000256" key="6">
    <source>
        <dbReference type="RuleBase" id="RU361156"/>
    </source>
</evidence>
<dbReference type="PANTHER" id="PTHR11802:SF479">
    <property type="entry name" value="CARBOXYPEPTIDASE"/>
    <property type="match status" value="1"/>
</dbReference>
<dbReference type="InterPro" id="IPR029058">
    <property type="entry name" value="AB_hydrolase_fold"/>
</dbReference>
<keyword evidence="8" id="KW-1185">Reference proteome</keyword>
<evidence type="ECO:0000313" key="7">
    <source>
        <dbReference type="EMBL" id="KAF2667834.1"/>
    </source>
</evidence>
<dbReference type="AlphaFoldDB" id="A0A6A6UAA3"/>
<sequence>MRSPIVLAVSLLGLFESAASRPADIFQRVKEIQRDASARLSQAPAQPALPFQRIQSRSADSKYLNNVTSAFVVNGSAVPDVTWDLGESYAGLLPISGAANETRKLFFWFFPSTNPDAGDEITIWLNGGPGCSSLSGLLTENGPFTWEAGTLDPVPNTYSWTNLTNMLWIEQPVGVGFSQGVPDITNEYELALEFIGFYKQFFDAFELHGSDTYVTGESYGGYYVPYIADAFLSHADDEYYKLKGIAINDPIIGDGNLQQEVVIAPYVDYWQNVFYLNSTFIDEMHARADQCGYTDFMNTYFKFPPPGPIPSVPQNGTEDYCDILDFAYDAILDVNPCFNIYHISETCPHPWAVLGIVNEGDYSPPGEVVYFNRTDVKKAINAPLDTNWEQCTENNVFAGNGSDLSNGPALNGVLAGVIEKTNNVIIGSGNLDFLLNTNGTLFAIQNMTWNGLQGLQEYPGQQFYVEEGPEFNGGSLGGFGNLGLWGEERGLTFYQIQLSGHELPGYAPSAAYKVVQKLLGHIDGLGPA</sequence>
<dbReference type="PANTHER" id="PTHR11802">
    <property type="entry name" value="SERINE PROTEASE FAMILY S10 SERINE CARBOXYPEPTIDASE"/>
    <property type="match status" value="1"/>
</dbReference>
<accession>A0A6A6UAA3</accession>
<dbReference type="PRINTS" id="PR00724">
    <property type="entry name" value="CRBOXYPTASEC"/>
</dbReference>
<reference evidence="7" key="1">
    <citation type="journal article" date="2020" name="Stud. Mycol.">
        <title>101 Dothideomycetes genomes: a test case for predicting lifestyles and emergence of pathogens.</title>
        <authorList>
            <person name="Haridas S."/>
            <person name="Albert R."/>
            <person name="Binder M."/>
            <person name="Bloem J."/>
            <person name="Labutti K."/>
            <person name="Salamov A."/>
            <person name="Andreopoulos B."/>
            <person name="Baker S."/>
            <person name="Barry K."/>
            <person name="Bills G."/>
            <person name="Bluhm B."/>
            <person name="Cannon C."/>
            <person name="Castanera R."/>
            <person name="Culley D."/>
            <person name="Daum C."/>
            <person name="Ezra D."/>
            <person name="Gonzalez J."/>
            <person name="Henrissat B."/>
            <person name="Kuo A."/>
            <person name="Liang C."/>
            <person name="Lipzen A."/>
            <person name="Lutzoni F."/>
            <person name="Magnuson J."/>
            <person name="Mondo S."/>
            <person name="Nolan M."/>
            <person name="Ohm R."/>
            <person name="Pangilinan J."/>
            <person name="Park H.-J."/>
            <person name="Ramirez L."/>
            <person name="Alfaro M."/>
            <person name="Sun H."/>
            <person name="Tritt A."/>
            <person name="Yoshinaga Y."/>
            <person name="Zwiers L.-H."/>
            <person name="Turgeon B."/>
            <person name="Goodwin S."/>
            <person name="Spatafora J."/>
            <person name="Crous P."/>
            <person name="Grigoriev I."/>
        </authorList>
    </citation>
    <scope>NUCLEOTIDE SEQUENCE</scope>
    <source>
        <strain evidence="7">CBS 115976</strain>
    </source>
</reference>
<evidence type="ECO:0000256" key="3">
    <source>
        <dbReference type="ARBA" id="ARBA00022670"/>
    </source>
</evidence>
<dbReference type="GO" id="GO:0004185">
    <property type="term" value="F:serine-type carboxypeptidase activity"/>
    <property type="evidence" value="ECO:0007669"/>
    <property type="project" value="UniProtKB-UniRule"/>
</dbReference>
<dbReference type="PROSITE" id="PS00131">
    <property type="entry name" value="CARBOXYPEPT_SER_SER"/>
    <property type="match status" value="1"/>
</dbReference>
<keyword evidence="4 6" id="KW-0378">Hydrolase</keyword>
<keyword evidence="6" id="KW-0732">Signal</keyword>
<dbReference type="InterPro" id="IPR018202">
    <property type="entry name" value="Ser_caboxypep_ser_AS"/>
</dbReference>
<dbReference type="Gene3D" id="3.40.50.1820">
    <property type="entry name" value="alpha/beta hydrolase"/>
    <property type="match status" value="1"/>
</dbReference>
<dbReference type="EMBL" id="MU004237">
    <property type="protein sequence ID" value="KAF2667834.1"/>
    <property type="molecule type" value="Genomic_DNA"/>
</dbReference>
<keyword evidence="5" id="KW-0325">Glycoprotein</keyword>
<dbReference type="OrthoDB" id="443318at2759"/>
<proteinExistence type="inferred from homology"/>
<gene>
    <name evidence="7" type="ORF">BT63DRAFT_426682</name>
</gene>
<dbReference type="Proteomes" id="UP000799302">
    <property type="component" value="Unassembled WGS sequence"/>
</dbReference>
<evidence type="ECO:0000256" key="4">
    <source>
        <dbReference type="ARBA" id="ARBA00022801"/>
    </source>
</evidence>
<evidence type="ECO:0000313" key="8">
    <source>
        <dbReference type="Proteomes" id="UP000799302"/>
    </source>
</evidence>
<dbReference type="Pfam" id="PF00450">
    <property type="entry name" value="Peptidase_S10"/>
    <property type="match status" value="1"/>
</dbReference>
<name>A0A6A6UAA3_9PEZI</name>
<dbReference type="EC" id="3.4.16.-" evidence="6"/>
<keyword evidence="3 6" id="KW-0645">Protease</keyword>
<feature type="signal peptide" evidence="6">
    <location>
        <begin position="1"/>
        <end position="20"/>
    </location>
</feature>
<dbReference type="GO" id="GO:0006508">
    <property type="term" value="P:proteolysis"/>
    <property type="evidence" value="ECO:0007669"/>
    <property type="project" value="UniProtKB-KW"/>
</dbReference>
<organism evidence="7 8">
    <name type="scientific">Microthyrium microscopicum</name>
    <dbReference type="NCBI Taxonomy" id="703497"/>
    <lineage>
        <taxon>Eukaryota</taxon>
        <taxon>Fungi</taxon>
        <taxon>Dikarya</taxon>
        <taxon>Ascomycota</taxon>
        <taxon>Pezizomycotina</taxon>
        <taxon>Dothideomycetes</taxon>
        <taxon>Dothideomycetes incertae sedis</taxon>
        <taxon>Microthyriales</taxon>
        <taxon>Microthyriaceae</taxon>
        <taxon>Microthyrium</taxon>
    </lineage>
</organism>
<feature type="chain" id="PRO_5025709742" description="Carboxypeptidase" evidence="6">
    <location>
        <begin position="21"/>
        <end position="528"/>
    </location>
</feature>
<protein>
    <recommendedName>
        <fullName evidence="6">Carboxypeptidase</fullName>
        <ecNumber evidence="6">3.4.16.-</ecNumber>
    </recommendedName>
</protein>
<dbReference type="InterPro" id="IPR001563">
    <property type="entry name" value="Peptidase_S10"/>
</dbReference>